<evidence type="ECO:0000256" key="8">
    <source>
        <dbReference type="SAM" id="Phobius"/>
    </source>
</evidence>
<protein>
    <submittedName>
        <fullName evidence="9">Rod shape-determining protein MreD</fullName>
    </submittedName>
</protein>
<organism evidence="9 10">
    <name type="scientific">Nicoliella lavandulae</name>
    <dbReference type="NCBI Taxonomy" id="3082954"/>
    <lineage>
        <taxon>Bacteria</taxon>
        <taxon>Bacillati</taxon>
        <taxon>Bacillota</taxon>
        <taxon>Bacilli</taxon>
        <taxon>Lactobacillales</taxon>
        <taxon>Lactobacillaceae</taxon>
        <taxon>Nicoliella</taxon>
    </lineage>
</organism>
<dbReference type="Proteomes" id="UP001370590">
    <property type="component" value="Unassembled WGS sequence"/>
</dbReference>
<evidence type="ECO:0000256" key="6">
    <source>
        <dbReference type="ARBA" id="ARBA00022989"/>
    </source>
</evidence>
<accession>A0ABU8SKF6</accession>
<evidence type="ECO:0000313" key="10">
    <source>
        <dbReference type="Proteomes" id="UP001370590"/>
    </source>
</evidence>
<comment type="caution">
    <text evidence="9">The sequence shown here is derived from an EMBL/GenBank/DDBJ whole genome shotgun (WGS) entry which is preliminary data.</text>
</comment>
<comment type="subcellular location">
    <subcellularLocation>
        <location evidence="1">Cell membrane</location>
        <topology evidence="1">Multi-pass membrane protein</topology>
    </subcellularLocation>
</comment>
<evidence type="ECO:0000256" key="4">
    <source>
        <dbReference type="ARBA" id="ARBA00022692"/>
    </source>
</evidence>
<dbReference type="InterPro" id="IPR007227">
    <property type="entry name" value="Cell_shape_determining_MreD"/>
</dbReference>
<keyword evidence="4 8" id="KW-0812">Transmembrane</keyword>
<evidence type="ECO:0000256" key="2">
    <source>
        <dbReference type="ARBA" id="ARBA00007776"/>
    </source>
</evidence>
<reference evidence="9 10" key="1">
    <citation type="submission" date="2023-10" db="EMBL/GenBank/DDBJ databases">
        <title>Nicoliella lavandulae sp. nov. isolated from Lavandula angustifolia flowers.</title>
        <authorList>
            <person name="Alcantara C."/>
            <person name="Zuniga M."/>
            <person name="Landete J.M."/>
            <person name="Monedero V."/>
        </authorList>
    </citation>
    <scope>NUCLEOTIDE SEQUENCE [LARGE SCALE GENOMIC DNA]</scope>
    <source>
        <strain evidence="9 10">Es01</strain>
    </source>
</reference>
<feature type="transmembrane region" description="Helical" evidence="8">
    <location>
        <begin position="6"/>
        <end position="25"/>
    </location>
</feature>
<evidence type="ECO:0000256" key="3">
    <source>
        <dbReference type="ARBA" id="ARBA00022475"/>
    </source>
</evidence>
<feature type="transmembrane region" description="Helical" evidence="8">
    <location>
        <begin position="45"/>
        <end position="69"/>
    </location>
</feature>
<sequence length="175" mass="19843">MLRNSPLRFVFPIGLYIAFCLDGSVSRIFGGQLFGVQSMVPMITLLWLTLGLLFENGINLHLGAWAALAGFVMDMYYFGTLGVFVFILPLVVYISRILYRYLPINFITGMLIYFIDITISMSLAYFANRFVGLANVTGTNFLVSVLGPTLVLNLVLFIITYYPISLLFDRYREKK</sequence>
<feature type="transmembrane region" description="Helical" evidence="8">
    <location>
        <begin position="146"/>
        <end position="168"/>
    </location>
</feature>
<keyword evidence="6 8" id="KW-1133">Transmembrane helix</keyword>
<evidence type="ECO:0000256" key="7">
    <source>
        <dbReference type="ARBA" id="ARBA00023136"/>
    </source>
</evidence>
<name>A0ABU8SKF6_9LACO</name>
<dbReference type="NCBIfam" id="TIGR03426">
    <property type="entry name" value="shape_MreD"/>
    <property type="match status" value="1"/>
</dbReference>
<evidence type="ECO:0000256" key="5">
    <source>
        <dbReference type="ARBA" id="ARBA00022960"/>
    </source>
</evidence>
<comment type="similarity">
    <text evidence="2">Belongs to the MreD family.</text>
</comment>
<dbReference type="RefSeq" id="WP_339960205.1">
    <property type="nucleotide sequence ID" value="NZ_JAWMWH010000001.1"/>
</dbReference>
<evidence type="ECO:0000256" key="1">
    <source>
        <dbReference type="ARBA" id="ARBA00004651"/>
    </source>
</evidence>
<keyword evidence="5" id="KW-0133">Cell shape</keyword>
<feature type="transmembrane region" description="Helical" evidence="8">
    <location>
        <begin position="106"/>
        <end position="126"/>
    </location>
</feature>
<keyword evidence="7 8" id="KW-0472">Membrane</keyword>
<keyword evidence="3" id="KW-1003">Cell membrane</keyword>
<proteinExistence type="inferred from homology"/>
<gene>
    <name evidence="9" type="primary">mreD</name>
    <name evidence="9" type="ORF">R4146_04320</name>
</gene>
<keyword evidence="10" id="KW-1185">Reference proteome</keyword>
<dbReference type="Pfam" id="PF04093">
    <property type="entry name" value="MreD"/>
    <property type="match status" value="1"/>
</dbReference>
<dbReference type="EMBL" id="JAWMWH010000001">
    <property type="protein sequence ID" value="MEJ6400395.1"/>
    <property type="molecule type" value="Genomic_DNA"/>
</dbReference>
<evidence type="ECO:0000313" key="9">
    <source>
        <dbReference type="EMBL" id="MEJ6400395.1"/>
    </source>
</evidence>
<feature type="transmembrane region" description="Helical" evidence="8">
    <location>
        <begin position="75"/>
        <end position="94"/>
    </location>
</feature>